<proteinExistence type="predicted"/>
<keyword evidence="2" id="KW-1185">Reference proteome</keyword>
<sequence length="162" mass="17521">MDIRLASKEVGDTLTARSDDDTDILLSSLPTIDPCSLTAPESRLSCMELDNRPECHDRPNLLLECDKDRRLSSEPELPSPNEMDIVLSSVDRRRSSAANDGLLSSPGRDALDTLHSSPGIETCPPLFPSKLCLPAPSKADDPSCKGQTIVPAPCMLCDAFQN</sequence>
<name>A0ACC2B245_DIPCM</name>
<organism evidence="1 2">
    <name type="scientific">Diphasiastrum complanatum</name>
    <name type="common">Issler's clubmoss</name>
    <name type="synonym">Lycopodium complanatum</name>
    <dbReference type="NCBI Taxonomy" id="34168"/>
    <lineage>
        <taxon>Eukaryota</taxon>
        <taxon>Viridiplantae</taxon>
        <taxon>Streptophyta</taxon>
        <taxon>Embryophyta</taxon>
        <taxon>Tracheophyta</taxon>
        <taxon>Lycopodiopsida</taxon>
        <taxon>Lycopodiales</taxon>
        <taxon>Lycopodiaceae</taxon>
        <taxon>Lycopodioideae</taxon>
        <taxon>Diphasiastrum</taxon>
    </lineage>
</organism>
<evidence type="ECO:0000313" key="2">
    <source>
        <dbReference type="Proteomes" id="UP001162992"/>
    </source>
</evidence>
<protein>
    <submittedName>
        <fullName evidence="1">Uncharacterized protein</fullName>
    </submittedName>
</protein>
<dbReference type="Proteomes" id="UP001162992">
    <property type="component" value="Chromosome 18"/>
</dbReference>
<evidence type="ECO:0000313" key="1">
    <source>
        <dbReference type="EMBL" id="KAJ7523849.1"/>
    </source>
</evidence>
<dbReference type="EMBL" id="CM055109">
    <property type="protein sequence ID" value="KAJ7523849.1"/>
    <property type="molecule type" value="Genomic_DNA"/>
</dbReference>
<accession>A0ACC2B245</accession>
<comment type="caution">
    <text evidence="1">The sequence shown here is derived from an EMBL/GenBank/DDBJ whole genome shotgun (WGS) entry which is preliminary data.</text>
</comment>
<gene>
    <name evidence="1" type="ORF">O6H91_18G064800</name>
</gene>
<reference evidence="2" key="1">
    <citation type="journal article" date="2024" name="Proc. Natl. Acad. Sci. U.S.A.">
        <title>Extraordinary preservation of gene collinearity over three hundred million years revealed in homosporous lycophytes.</title>
        <authorList>
            <person name="Li C."/>
            <person name="Wickell D."/>
            <person name="Kuo L.Y."/>
            <person name="Chen X."/>
            <person name="Nie B."/>
            <person name="Liao X."/>
            <person name="Peng D."/>
            <person name="Ji J."/>
            <person name="Jenkins J."/>
            <person name="Williams M."/>
            <person name="Shu S."/>
            <person name="Plott C."/>
            <person name="Barry K."/>
            <person name="Rajasekar S."/>
            <person name="Grimwood J."/>
            <person name="Han X."/>
            <person name="Sun S."/>
            <person name="Hou Z."/>
            <person name="He W."/>
            <person name="Dai G."/>
            <person name="Sun C."/>
            <person name="Schmutz J."/>
            <person name="Leebens-Mack J.H."/>
            <person name="Li F.W."/>
            <person name="Wang L."/>
        </authorList>
    </citation>
    <scope>NUCLEOTIDE SEQUENCE [LARGE SCALE GENOMIC DNA]</scope>
    <source>
        <strain evidence="2">cv. PW_Plant_1</strain>
    </source>
</reference>